<feature type="transmembrane region" description="Helical" evidence="7">
    <location>
        <begin position="45"/>
        <end position="65"/>
    </location>
</feature>
<comment type="similarity">
    <text evidence="2">Belongs to the MscS (TC 1.A.23) family.</text>
</comment>
<accession>A0A2V2NE45</accession>
<protein>
    <submittedName>
        <fullName evidence="10">Mechanosensitive ion channel protein MscS</fullName>
    </submittedName>
</protein>
<dbReference type="GeneID" id="97549205"/>
<dbReference type="InterPro" id="IPR023408">
    <property type="entry name" value="MscS_beta-dom_sf"/>
</dbReference>
<feature type="transmembrane region" description="Helical" evidence="7">
    <location>
        <begin position="124"/>
        <end position="145"/>
    </location>
</feature>
<feature type="transmembrane region" description="Helical" evidence="7">
    <location>
        <begin position="151"/>
        <end position="169"/>
    </location>
</feature>
<dbReference type="Gene3D" id="2.30.30.60">
    <property type="match status" value="1"/>
</dbReference>
<feature type="transmembrane region" description="Helical" evidence="7">
    <location>
        <begin position="6"/>
        <end position="25"/>
    </location>
</feature>
<dbReference type="Gene3D" id="3.30.70.100">
    <property type="match status" value="1"/>
</dbReference>
<reference evidence="10 11" key="1">
    <citation type="submission" date="2018-05" db="EMBL/GenBank/DDBJ databases">
        <title>Draft genome of Methanospirillum lacunae Ki8-1.</title>
        <authorList>
            <person name="Dueholm M.S."/>
            <person name="Nielsen P.H."/>
            <person name="Bakmann L.F."/>
            <person name="Otzen D.E."/>
        </authorList>
    </citation>
    <scope>NUCLEOTIDE SEQUENCE [LARGE SCALE GENOMIC DNA]</scope>
    <source>
        <strain evidence="10 11">Ki8-1</strain>
    </source>
</reference>
<keyword evidence="11" id="KW-1185">Reference proteome</keyword>
<dbReference type="Pfam" id="PF21082">
    <property type="entry name" value="MS_channel_3rd"/>
    <property type="match status" value="1"/>
</dbReference>
<dbReference type="InterPro" id="IPR045275">
    <property type="entry name" value="MscS_archaea/bacteria_type"/>
</dbReference>
<dbReference type="InterPro" id="IPR010920">
    <property type="entry name" value="LSM_dom_sf"/>
</dbReference>
<keyword evidence="6 7" id="KW-0472">Membrane</keyword>
<dbReference type="EMBL" id="QGMY01000002">
    <property type="protein sequence ID" value="PWR73871.1"/>
    <property type="molecule type" value="Genomic_DNA"/>
</dbReference>
<evidence type="ECO:0000256" key="3">
    <source>
        <dbReference type="ARBA" id="ARBA00022475"/>
    </source>
</evidence>
<dbReference type="GO" id="GO:0005886">
    <property type="term" value="C:plasma membrane"/>
    <property type="evidence" value="ECO:0007669"/>
    <property type="project" value="UniProtKB-SubCell"/>
</dbReference>
<keyword evidence="4 7" id="KW-0812">Transmembrane</keyword>
<dbReference type="RefSeq" id="WP_109967151.1">
    <property type="nucleotide sequence ID" value="NZ_CP176093.1"/>
</dbReference>
<evidence type="ECO:0000256" key="2">
    <source>
        <dbReference type="ARBA" id="ARBA00008017"/>
    </source>
</evidence>
<evidence type="ECO:0000259" key="8">
    <source>
        <dbReference type="Pfam" id="PF00924"/>
    </source>
</evidence>
<evidence type="ECO:0000256" key="1">
    <source>
        <dbReference type="ARBA" id="ARBA00004651"/>
    </source>
</evidence>
<dbReference type="InterPro" id="IPR049278">
    <property type="entry name" value="MS_channel_C"/>
</dbReference>
<evidence type="ECO:0000259" key="9">
    <source>
        <dbReference type="Pfam" id="PF21082"/>
    </source>
</evidence>
<evidence type="ECO:0000256" key="4">
    <source>
        <dbReference type="ARBA" id="ARBA00022692"/>
    </source>
</evidence>
<dbReference type="SUPFAM" id="SSF50182">
    <property type="entry name" value="Sm-like ribonucleoproteins"/>
    <property type="match status" value="1"/>
</dbReference>
<feature type="domain" description="Mechanosensitive ion channel MscS C-terminal" evidence="9">
    <location>
        <begin position="245"/>
        <end position="331"/>
    </location>
</feature>
<comment type="subcellular location">
    <subcellularLocation>
        <location evidence="1">Cell membrane</location>
        <topology evidence="1">Multi-pass membrane protein</topology>
    </subcellularLocation>
</comment>
<dbReference type="SUPFAM" id="SSF82861">
    <property type="entry name" value="Mechanosensitive channel protein MscS (YggB), transmembrane region"/>
    <property type="match status" value="1"/>
</dbReference>
<dbReference type="PANTHER" id="PTHR30221">
    <property type="entry name" value="SMALL-CONDUCTANCE MECHANOSENSITIVE CHANNEL"/>
    <property type="match status" value="1"/>
</dbReference>
<dbReference type="Gene3D" id="1.10.287.1260">
    <property type="match status" value="1"/>
</dbReference>
<dbReference type="Pfam" id="PF00924">
    <property type="entry name" value="MS_channel_2nd"/>
    <property type="match status" value="1"/>
</dbReference>
<organism evidence="10 11">
    <name type="scientific">Methanospirillum lacunae</name>
    <dbReference type="NCBI Taxonomy" id="668570"/>
    <lineage>
        <taxon>Archaea</taxon>
        <taxon>Methanobacteriati</taxon>
        <taxon>Methanobacteriota</taxon>
        <taxon>Stenosarchaea group</taxon>
        <taxon>Methanomicrobia</taxon>
        <taxon>Methanomicrobiales</taxon>
        <taxon>Methanospirillaceae</taxon>
        <taxon>Methanospirillum</taxon>
    </lineage>
</organism>
<sequence>MPFGNIPAALVIVAGCVLAVILYFAGSKIRTHLEGSEKGISRVIISALGIPAVIAILTITIFLALRYIADLPELAHQVMESTYAQVLYIILGSLIIAFFVRNFLDLYGKKIANLTDSDFDDKLVHFLQSVYGYVIGIGAFFMILSVLKIDITPLLATGGLVGIVVGLAAQDTFGNFFSGAMIAADQPFREGDRIEIQGVIGDVVSVGPRSTRIKTLDSQLVTVPNKILTENMLTNFALPDITLKVRISVGTGYDSDINLVKNILKTVAQKGIASGFVLSTPAPEVYFLEFGESALMFQLLIWTGMYDKTFEVRDYLNTEIYTAFKAAGIEIPYPQMDLHLKSSPVHI</sequence>
<dbReference type="Proteomes" id="UP000245657">
    <property type="component" value="Unassembled WGS sequence"/>
</dbReference>
<dbReference type="InterPro" id="IPR011066">
    <property type="entry name" value="MscS_channel_C_sf"/>
</dbReference>
<gene>
    <name evidence="10" type="ORF">DK846_01510</name>
</gene>
<dbReference type="PANTHER" id="PTHR30221:SF1">
    <property type="entry name" value="SMALL-CONDUCTANCE MECHANOSENSITIVE CHANNEL"/>
    <property type="match status" value="1"/>
</dbReference>
<evidence type="ECO:0000313" key="11">
    <source>
        <dbReference type="Proteomes" id="UP000245657"/>
    </source>
</evidence>
<feature type="domain" description="Mechanosensitive ion channel MscS" evidence="8">
    <location>
        <begin position="171"/>
        <end position="236"/>
    </location>
</feature>
<evidence type="ECO:0000256" key="6">
    <source>
        <dbReference type="ARBA" id="ARBA00023136"/>
    </source>
</evidence>
<name>A0A2V2NE45_9EURY</name>
<dbReference type="InterPro" id="IPR011014">
    <property type="entry name" value="MscS_channel_TM-2"/>
</dbReference>
<evidence type="ECO:0000256" key="5">
    <source>
        <dbReference type="ARBA" id="ARBA00022989"/>
    </source>
</evidence>
<dbReference type="SUPFAM" id="SSF82689">
    <property type="entry name" value="Mechanosensitive channel protein MscS (YggB), C-terminal domain"/>
    <property type="match status" value="1"/>
</dbReference>
<comment type="caution">
    <text evidence="10">The sequence shown here is derived from an EMBL/GenBank/DDBJ whole genome shotgun (WGS) entry which is preliminary data.</text>
</comment>
<evidence type="ECO:0000313" key="10">
    <source>
        <dbReference type="EMBL" id="PWR73871.1"/>
    </source>
</evidence>
<keyword evidence="3" id="KW-1003">Cell membrane</keyword>
<keyword evidence="5 7" id="KW-1133">Transmembrane helix</keyword>
<dbReference type="InterPro" id="IPR006685">
    <property type="entry name" value="MscS_channel_2nd"/>
</dbReference>
<evidence type="ECO:0000256" key="7">
    <source>
        <dbReference type="SAM" id="Phobius"/>
    </source>
</evidence>
<feature type="transmembrane region" description="Helical" evidence="7">
    <location>
        <begin position="85"/>
        <end position="104"/>
    </location>
</feature>
<proteinExistence type="inferred from homology"/>
<dbReference type="OrthoDB" id="31543at2157"/>
<dbReference type="AlphaFoldDB" id="A0A2V2NE45"/>
<dbReference type="GO" id="GO:0008381">
    <property type="term" value="F:mechanosensitive monoatomic ion channel activity"/>
    <property type="evidence" value="ECO:0007669"/>
    <property type="project" value="InterPro"/>
</dbReference>